<dbReference type="AlphaFoldDB" id="A0A9P6C201"/>
<organism evidence="2 3">
    <name type="scientific">Macrolepiota fuliginosa MF-IS2</name>
    <dbReference type="NCBI Taxonomy" id="1400762"/>
    <lineage>
        <taxon>Eukaryota</taxon>
        <taxon>Fungi</taxon>
        <taxon>Dikarya</taxon>
        <taxon>Basidiomycota</taxon>
        <taxon>Agaricomycotina</taxon>
        <taxon>Agaricomycetes</taxon>
        <taxon>Agaricomycetidae</taxon>
        <taxon>Agaricales</taxon>
        <taxon>Agaricineae</taxon>
        <taxon>Agaricaceae</taxon>
        <taxon>Macrolepiota</taxon>
    </lineage>
</organism>
<gene>
    <name evidence="2" type="ORF">P691DRAFT_804796</name>
</gene>
<feature type="compositionally biased region" description="Basic and acidic residues" evidence="1">
    <location>
        <begin position="54"/>
        <end position="68"/>
    </location>
</feature>
<protein>
    <submittedName>
        <fullName evidence="2">Uncharacterized protein</fullName>
    </submittedName>
</protein>
<name>A0A9P6C201_9AGAR</name>
<proteinExistence type="predicted"/>
<comment type="caution">
    <text evidence="2">The sequence shown here is derived from an EMBL/GenBank/DDBJ whole genome shotgun (WGS) entry which is preliminary data.</text>
</comment>
<feature type="region of interest" description="Disordered" evidence="1">
    <location>
        <begin position="42"/>
        <end position="93"/>
    </location>
</feature>
<accession>A0A9P6C201</accession>
<dbReference type="OrthoDB" id="541719at2759"/>
<evidence type="ECO:0000313" key="3">
    <source>
        <dbReference type="Proteomes" id="UP000807342"/>
    </source>
</evidence>
<evidence type="ECO:0000256" key="1">
    <source>
        <dbReference type="SAM" id="MobiDB-lite"/>
    </source>
</evidence>
<keyword evidence="3" id="KW-1185">Reference proteome</keyword>
<evidence type="ECO:0000313" key="2">
    <source>
        <dbReference type="EMBL" id="KAF9446049.1"/>
    </source>
</evidence>
<reference evidence="2" key="1">
    <citation type="submission" date="2020-11" db="EMBL/GenBank/DDBJ databases">
        <authorList>
            <consortium name="DOE Joint Genome Institute"/>
            <person name="Ahrendt S."/>
            <person name="Riley R."/>
            <person name="Andreopoulos W."/>
            <person name="Labutti K."/>
            <person name="Pangilinan J."/>
            <person name="Ruiz-Duenas F.J."/>
            <person name="Barrasa J.M."/>
            <person name="Sanchez-Garcia M."/>
            <person name="Camarero S."/>
            <person name="Miyauchi S."/>
            <person name="Serrano A."/>
            <person name="Linde D."/>
            <person name="Babiker R."/>
            <person name="Drula E."/>
            <person name="Ayuso-Fernandez I."/>
            <person name="Pacheco R."/>
            <person name="Padilla G."/>
            <person name="Ferreira P."/>
            <person name="Barriuso J."/>
            <person name="Kellner H."/>
            <person name="Castanera R."/>
            <person name="Alfaro M."/>
            <person name="Ramirez L."/>
            <person name="Pisabarro A.G."/>
            <person name="Kuo A."/>
            <person name="Tritt A."/>
            <person name="Lipzen A."/>
            <person name="He G."/>
            <person name="Yan M."/>
            <person name="Ng V."/>
            <person name="Cullen D."/>
            <person name="Martin F."/>
            <person name="Rosso M.-N."/>
            <person name="Henrissat B."/>
            <person name="Hibbett D."/>
            <person name="Martinez A.T."/>
            <person name="Grigoriev I.V."/>
        </authorList>
    </citation>
    <scope>NUCLEOTIDE SEQUENCE</scope>
    <source>
        <strain evidence="2">MF-IS2</strain>
    </source>
</reference>
<sequence length="93" mass="10715">MELESCNVWHARHFNHAVILLPRVAQLWYKCVYLGQFLQNTPGATTSPVMQWESDDKTRWTRNRDEAAIQRARQGRRNSQKTASLSGQVRGCG</sequence>
<dbReference type="EMBL" id="MU151266">
    <property type="protein sequence ID" value="KAF9446049.1"/>
    <property type="molecule type" value="Genomic_DNA"/>
</dbReference>
<dbReference type="Proteomes" id="UP000807342">
    <property type="component" value="Unassembled WGS sequence"/>
</dbReference>